<keyword evidence="1" id="KW-0812">Transmembrane</keyword>
<reference evidence="3" key="1">
    <citation type="submission" date="2021-08" db="EMBL/GenBank/DDBJ databases">
        <title>WGS assembly of Ceratopteris richardii.</title>
        <authorList>
            <person name="Marchant D.B."/>
            <person name="Chen G."/>
            <person name="Jenkins J."/>
            <person name="Shu S."/>
            <person name="Leebens-Mack J."/>
            <person name="Grimwood J."/>
            <person name="Schmutz J."/>
            <person name="Soltis P."/>
            <person name="Soltis D."/>
            <person name="Chen Z.-H."/>
        </authorList>
    </citation>
    <scope>NUCLEOTIDE SEQUENCE</scope>
    <source>
        <strain evidence="3">Whitten #5841</strain>
        <tissue evidence="3">Leaf</tissue>
    </source>
</reference>
<proteinExistence type="predicted"/>
<gene>
    <name evidence="3" type="ORF">KP509_37G044500</name>
</gene>
<feature type="transmembrane region" description="Helical" evidence="1">
    <location>
        <begin position="456"/>
        <end position="472"/>
    </location>
</feature>
<feature type="transmembrane region" description="Helical" evidence="1">
    <location>
        <begin position="536"/>
        <end position="556"/>
    </location>
</feature>
<dbReference type="PANTHER" id="PTHR33389:SF4">
    <property type="entry name" value="PII, URIDYLYLTRANSFERASE (DUF2921)"/>
    <property type="match status" value="1"/>
</dbReference>
<feature type="transmembrane region" description="Helical" evidence="1">
    <location>
        <begin position="492"/>
        <end position="516"/>
    </location>
</feature>
<keyword evidence="1" id="KW-1133">Transmembrane helix</keyword>
<dbReference type="AlphaFoldDB" id="A0A8T2Q7I1"/>
<protein>
    <recommendedName>
        <fullName evidence="2">DUF2921 domain-containing protein</fullName>
    </recommendedName>
</protein>
<feature type="domain" description="DUF2921" evidence="2">
    <location>
        <begin position="12"/>
        <end position="161"/>
    </location>
</feature>
<keyword evidence="1" id="KW-0472">Membrane</keyword>
<organism evidence="3 4">
    <name type="scientific">Ceratopteris richardii</name>
    <name type="common">Triangle waterfern</name>
    <dbReference type="NCBI Taxonomy" id="49495"/>
    <lineage>
        <taxon>Eukaryota</taxon>
        <taxon>Viridiplantae</taxon>
        <taxon>Streptophyta</taxon>
        <taxon>Embryophyta</taxon>
        <taxon>Tracheophyta</taxon>
        <taxon>Polypodiopsida</taxon>
        <taxon>Polypodiidae</taxon>
        <taxon>Polypodiales</taxon>
        <taxon>Pteridineae</taxon>
        <taxon>Pteridaceae</taxon>
        <taxon>Parkerioideae</taxon>
        <taxon>Ceratopteris</taxon>
    </lineage>
</organism>
<keyword evidence="4" id="KW-1185">Reference proteome</keyword>
<dbReference type="EMBL" id="CM035442">
    <property type="protein sequence ID" value="KAH7279942.1"/>
    <property type="molecule type" value="Genomic_DNA"/>
</dbReference>
<feature type="domain" description="DUF2921" evidence="2">
    <location>
        <begin position="342"/>
        <end position="426"/>
    </location>
</feature>
<evidence type="ECO:0000313" key="3">
    <source>
        <dbReference type="EMBL" id="KAH7279942.1"/>
    </source>
</evidence>
<sequence length="596" mass="66718">MLLGLLSRQKLLPNEDCSMSFSSACLRLGPFFVPAAVNGTVFQGRKVSVRDIRCSDDDVEHINHSLHRVTAVVRAVVPSRQEMEWLRDRASSKELLDDGLTLAAEGTWDSISGELCMVGCRGGRRQGLVACGTRIRVTIPLSLSLKQTMVVRGSIASTNSPPEFYPLAFQLPMGDVNMPPEFHQHATYDYSRLTEAASLMEKYEVVASNSSFFGVAHHIIRKWRGFLQLLLQYPSANGNKSGDTIDLFRLSENLSLRAFWAMPNPYGAVLVTLDVTAIQDRIVSRYHHQVTYKSDNGEAAGNVDVDDKGDDPAAAGASLYKVAVQLLDPTPTYAVGHDHGGFPTHEFIAAEGWYDSASGQMFLLGCRHVNVAEMEVAAEVKEGLDRGVEIRVRYPPRNAMLLTKGTVKVTIASNRGSDDPLFFEDVELETVDTVSYRDYHADIDGKRTVQATISDIALSLSIVCLIGQLVYVKKNRDDVEDSAPRHDHISLLIVSLQAIVFCMPLISGAVMVAFPNATSIVHMTFSLVYNQRWRKAIAYMMVVHDIAGLFLTWMIVREVYKSKRRLRERSSLQARRRRWWRPWNFLSWGRYGIWSI</sequence>
<dbReference type="OrthoDB" id="618601at2759"/>
<dbReference type="PANTHER" id="PTHR33389">
    <property type="entry name" value="FAMILY PROTEIN, PUTATIVE (DUF2921)-RELATED"/>
    <property type="match status" value="1"/>
</dbReference>
<dbReference type="Pfam" id="PF25333">
    <property type="entry name" value="DUF2921_N"/>
    <property type="match status" value="2"/>
</dbReference>
<dbReference type="InterPro" id="IPR057425">
    <property type="entry name" value="DUF2921_N"/>
</dbReference>
<dbReference type="Proteomes" id="UP000825935">
    <property type="component" value="Chromosome 37"/>
</dbReference>
<name>A0A8T2Q7I1_CERRI</name>
<dbReference type="OMA" id="PTHEFIA"/>
<comment type="caution">
    <text evidence="3">The sequence shown here is derived from an EMBL/GenBank/DDBJ whole genome shotgun (WGS) entry which is preliminary data.</text>
</comment>
<evidence type="ECO:0000259" key="2">
    <source>
        <dbReference type="Pfam" id="PF25333"/>
    </source>
</evidence>
<accession>A0A8T2Q7I1</accession>
<evidence type="ECO:0000313" key="4">
    <source>
        <dbReference type="Proteomes" id="UP000825935"/>
    </source>
</evidence>
<evidence type="ECO:0000256" key="1">
    <source>
        <dbReference type="SAM" id="Phobius"/>
    </source>
</evidence>